<dbReference type="OrthoDB" id="406981at2759"/>
<keyword evidence="4" id="KW-0812">Transmembrane</keyword>
<proteinExistence type="inferred from homology"/>
<dbReference type="AlphaFoldDB" id="A0A7D9HU31"/>
<evidence type="ECO:0000256" key="5">
    <source>
        <dbReference type="ARBA" id="ARBA00022989"/>
    </source>
</evidence>
<dbReference type="EMBL" id="CACRXK020002137">
    <property type="protein sequence ID" value="CAB3992855.1"/>
    <property type="molecule type" value="Genomic_DNA"/>
</dbReference>
<evidence type="ECO:0000256" key="1">
    <source>
        <dbReference type="ARBA" id="ARBA00004167"/>
    </source>
</evidence>
<comment type="subcellular location">
    <subcellularLocation>
        <location evidence="1">Membrane</location>
        <topology evidence="1">Single-pass membrane protein</topology>
    </subcellularLocation>
    <subcellularLocation>
        <location evidence="8">Membrane</location>
        <topology evidence="8">Single-pass type II membrane protein</topology>
    </subcellularLocation>
</comment>
<dbReference type="Pfam" id="PF03567">
    <property type="entry name" value="Sulfotransfer_2"/>
    <property type="match status" value="1"/>
</dbReference>
<evidence type="ECO:0000313" key="10">
    <source>
        <dbReference type="Proteomes" id="UP001152795"/>
    </source>
</evidence>
<keyword evidence="10" id="KW-1185">Reference proteome</keyword>
<organism evidence="9 10">
    <name type="scientific">Paramuricea clavata</name>
    <name type="common">Red gorgonian</name>
    <name type="synonym">Violescent sea-whip</name>
    <dbReference type="NCBI Taxonomy" id="317549"/>
    <lineage>
        <taxon>Eukaryota</taxon>
        <taxon>Metazoa</taxon>
        <taxon>Cnidaria</taxon>
        <taxon>Anthozoa</taxon>
        <taxon>Octocorallia</taxon>
        <taxon>Malacalcyonacea</taxon>
        <taxon>Plexauridae</taxon>
        <taxon>Paramuricea</taxon>
    </lineage>
</organism>
<dbReference type="SUPFAM" id="SSF52540">
    <property type="entry name" value="P-loop containing nucleoside triphosphate hydrolases"/>
    <property type="match status" value="1"/>
</dbReference>
<comment type="function">
    <text evidence="8">6-O-sulfation enzyme which catalyzes the transfer of sulfate from 3'-phosphoadenosine 5'-phosphosulfate (PAPS) to position 6 of the N-sulfoglucosamine residue (GlcNS) of heparan sulfate.</text>
</comment>
<keyword evidence="8" id="KW-0735">Signal-anchor</keyword>
<dbReference type="InterPro" id="IPR010635">
    <property type="entry name" value="Heparan_SO4-6-sulfoTrfase"/>
</dbReference>
<dbReference type="PANTHER" id="PTHR12812">
    <property type="entry name" value="HEPARAN SULFATE 6-O-SULFOTRANSFERASE 3"/>
    <property type="match status" value="1"/>
</dbReference>
<dbReference type="InterPro" id="IPR027417">
    <property type="entry name" value="P-loop_NTPase"/>
</dbReference>
<dbReference type="GO" id="GO:0016020">
    <property type="term" value="C:membrane"/>
    <property type="evidence" value="ECO:0007669"/>
    <property type="project" value="UniProtKB-SubCell"/>
</dbReference>
<keyword evidence="6 8" id="KW-0472">Membrane</keyword>
<keyword evidence="3 8" id="KW-0808">Transferase</keyword>
<keyword evidence="7" id="KW-0325">Glycoprotein</keyword>
<evidence type="ECO:0000256" key="4">
    <source>
        <dbReference type="ARBA" id="ARBA00022692"/>
    </source>
</evidence>
<comment type="similarity">
    <text evidence="2 8">Belongs to the sulfotransferase 6 family.</text>
</comment>
<name>A0A7D9HU31_PARCT</name>
<evidence type="ECO:0000313" key="9">
    <source>
        <dbReference type="EMBL" id="CAB3992855.1"/>
    </source>
</evidence>
<comment type="caution">
    <text evidence="9">The sequence shown here is derived from an EMBL/GenBank/DDBJ whole genome shotgun (WGS) entry which is preliminary data.</text>
</comment>
<protein>
    <recommendedName>
        <fullName evidence="8">Heparan-sulfate 6-O-sulfotransferase</fullName>
        <ecNumber evidence="8">2.8.2.-</ecNumber>
    </recommendedName>
</protein>
<dbReference type="Gene3D" id="3.40.50.300">
    <property type="entry name" value="P-loop containing nucleotide triphosphate hydrolases"/>
    <property type="match status" value="1"/>
</dbReference>
<evidence type="ECO:0000256" key="8">
    <source>
        <dbReference type="RuleBase" id="RU364122"/>
    </source>
</evidence>
<comment type="catalytic activity">
    <reaction evidence="8">
        <text>alpha-D-glucosaminyl-[heparan sulfate](n) + 3'-phosphoadenylyl sulfate = 6-sulfo-alpha-D-glucosaminyl-[heparan sulfate](n) + adenosine 3',5'-bisphosphate + H(+)</text>
        <dbReference type="Rhea" id="RHEA:56604"/>
        <dbReference type="Rhea" id="RHEA-COMP:9830"/>
        <dbReference type="Rhea" id="RHEA-COMP:14621"/>
        <dbReference type="ChEBI" id="CHEBI:15378"/>
        <dbReference type="ChEBI" id="CHEBI:58339"/>
        <dbReference type="ChEBI" id="CHEBI:58343"/>
        <dbReference type="ChEBI" id="CHEBI:58388"/>
        <dbReference type="ChEBI" id="CHEBI:140604"/>
    </reaction>
</comment>
<sequence length="371" mass="43906">MFNQRVLVFLIVVTAVICLAYRVHLFYYSPRPVGPTTSYEVLVLPDKQRILYENKTTRLLRDLLQSSYLKIQPFKINGDDIMVFLHIQKTGGTYFGKNLVTNLHLERKCDKVVSMRSRFMCKRPNSDEFWLYARYSTGWVCGLHADWTTWNSCLPKLLKSRLSKKHFNETKLLYITILRDPVDRFLSEFKHVQRGATWLSSKFVCNNKKYKLPICYKGANWSNVSLSGFLNCPYNLAFNRQTRMLANLTEVECYIYDNKIEEFNYSQQYGKLMLESAKRNLRSMAYFGLVEYQRESQYLFEKTFGLKFKKKLTQVPGNETISGETSSTLTTRLLLRIRKATRLDRQLYNYAKALFFRRLKYFEKVDEMGKF</sequence>
<reference evidence="9" key="1">
    <citation type="submission" date="2020-04" db="EMBL/GenBank/DDBJ databases">
        <authorList>
            <person name="Alioto T."/>
            <person name="Alioto T."/>
            <person name="Gomez Garrido J."/>
        </authorList>
    </citation>
    <scope>NUCLEOTIDE SEQUENCE</scope>
    <source>
        <strain evidence="9">A484AB</strain>
    </source>
</reference>
<evidence type="ECO:0000256" key="6">
    <source>
        <dbReference type="ARBA" id="ARBA00023136"/>
    </source>
</evidence>
<dbReference type="EC" id="2.8.2.-" evidence="8"/>
<gene>
    <name evidence="9" type="ORF">PACLA_8A026223</name>
</gene>
<dbReference type="GO" id="GO:0017095">
    <property type="term" value="F:heparan sulfate 6-sulfotransferase activity"/>
    <property type="evidence" value="ECO:0007669"/>
    <property type="project" value="TreeGrafter"/>
</dbReference>
<evidence type="ECO:0000256" key="7">
    <source>
        <dbReference type="ARBA" id="ARBA00023180"/>
    </source>
</evidence>
<accession>A0A7D9HU31</accession>
<evidence type="ECO:0000256" key="3">
    <source>
        <dbReference type="ARBA" id="ARBA00022679"/>
    </source>
</evidence>
<evidence type="ECO:0000256" key="2">
    <source>
        <dbReference type="ARBA" id="ARBA00010109"/>
    </source>
</evidence>
<dbReference type="Proteomes" id="UP001152795">
    <property type="component" value="Unassembled WGS sequence"/>
</dbReference>
<keyword evidence="5" id="KW-1133">Transmembrane helix</keyword>
<dbReference type="InterPro" id="IPR005331">
    <property type="entry name" value="Sulfotransferase"/>
</dbReference>
<dbReference type="PANTHER" id="PTHR12812:SF0">
    <property type="entry name" value="HEPARAN-SULFATE 6-O-SULFOTRANSFERASE"/>
    <property type="match status" value="1"/>
</dbReference>